<dbReference type="PROSITE" id="PS00924">
    <property type="entry name" value="ASP_GLU_RACEMASE_2"/>
    <property type="match status" value="1"/>
</dbReference>
<dbReference type="PROSITE" id="PS00923">
    <property type="entry name" value="ASP_GLU_RACEMASE_1"/>
    <property type="match status" value="1"/>
</dbReference>
<reference evidence="3 4" key="1">
    <citation type="submission" date="2017-06" db="EMBL/GenBank/DDBJ databases">
        <title>Draft Genome Sequence of Natranaerobius trueperi halophilic, alkalithermophilic bacteria from soda lakes.</title>
        <authorList>
            <person name="Zhao B."/>
        </authorList>
    </citation>
    <scope>NUCLEOTIDE SEQUENCE [LARGE SCALE GENOMIC DNA]</scope>
    <source>
        <strain evidence="3 4">DSM 18760</strain>
    </source>
</reference>
<dbReference type="GO" id="GO:0047661">
    <property type="term" value="F:amino-acid racemase activity"/>
    <property type="evidence" value="ECO:0007669"/>
    <property type="project" value="InterPro"/>
</dbReference>
<dbReference type="InterPro" id="IPR033134">
    <property type="entry name" value="Asp/Glu_racemase_AS_2"/>
</dbReference>
<dbReference type="Pfam" id="PF01177">
    <property type="entry name" value="Asp_Glu_race"/>
    <property type="match status" value="1"/>
</dbReference>
<evidence type="ECO:0000313" key="3">
    <source>
        <dbReference type="EMBL" id="OWZ84414.1"/>
    </source>
</evidence>
<dbReference type="Proteomes" id="UP000214588">
    <property type="component" value="Unassembled WGS sequence"/>
</dbReference>
<dbReference type="AlphaFoldDB" id="A0A226C1C7"/>
<protein>
    <submittedName>
        <fullName evidence="3">Aspartate racemase</fullName>
    </submittedName>
</protein>
<dbReference type="PANTHER" id="PTHR21198:SF7">
    <property type="entry name" value="ASPARTATE-GLUTAMATE RACEMASE FAMILY"/>
    <property type="match status" value="1"/>
</dbReference>
<comment type="caution">
    <text evidence="3">The sequence shown here is derived from an EMBL/GenBank/DDBJ whole genome shotgun (WGS) entry which is preliminary data.</text>
</comment>
<evidence type="ECO:0000256" key="2">
    <source>
        <dbReference type="ARBA" id="ARBA00023235"/>
    </source>
</evidence>
<keyword evidence="2" id="KW-0413">Isomerase</keyword>
<keyword evidence="4" id="KW-1185">Reference proteome</keyword>
<dbReference type="EMBL" id="NIQC01000005">
    <property type="protein sequence ID" value="OWZ84414.1"/>
    <property type="molecule type" value="Genomic_DNA"/>
</dbReference>
<sequence>MKYFRRVYMDAKTVGVLGGLGPKATVDFMDKVIDKTPSSKDQDHVRMLVDNNPKIPDRTEAILNDSQSPLSYLEDMAKGLENYGADFLVMPCNTAHYFYNDVQKTVNIPFVNMLQCTAQYINDVVESQNRKVGLLATNGTIRTKIYQQQLQEYNLEVIIPESYQHQVTEAIYAVKSGDICDSSRRLLDEPIGYLEDEGAEAIILGCTELPVLVTDKKADKAILVDPTDILAAKTVSFALNKEEQNRPNHGNIS</sequence>
<comment type="similarity">
    <text evidence="1">Belongs to the aspartate/glutamate racemases family.</text>
</comment>
<dbReference type="InterPro" id="IPR015942">
    <property type="entry name" value="Asp/Glu/hydantoin_racemase"/>
</dbReference>
<organism evidence="3 4">
    <name type="scientific">Natranaerobius trueperi</name>
    <dbReference type="NCBI Taxonomy" id="759412"/>
    <lineage>
        <taxon>Bacteria</taxon>
        <taxon>Bacillati</taxon>
        <taxon>Bacillota</taxon>
        <taxon>Clostridia</taxon>
        <taxon>Natranaerobiales</taxon>
        <taxon>Natranaerobiaceae</taxon>
        <taxon>Natranaerobius</taxon>
    </lineage>
</organism>
<dbReference type="SUPFAM" id="SSF53681">
    <property type="entry name" value="Aspartate/glutamate racemase"/>
    <property type="match status" value="2"/>
</dbReference>
<dbReference type="InterPro" id="IPR018187">
    <property type="entry name" value="Asp/Glu_racemase_AS_1"/>
</dbReference>
<dbReference type="NCBIfam" id="TIGR00035">
    <property type="entry name" value="asp_race"/>
    <property type="match status" value="1"/>
</dbReference>
<gene>
    <name evidence="3" type="ORF">CDO51_03890</name>
</gene>
<proteinExistence type="inferred from homology"/>
<accession>A0A226C1C7</accession>
<evidence type="ECO:0000256" key="1">
    <source>
        <dbReference type="ARBA" id="ARBA00007847"/>
    </source>
</evidence>
<dbReference type="InterPro" id="IPR004380">
    <property type="entry name" value="Asp_race"/>
</dbReference>
<name>A0A226C1C7_9FIRM</name>
<dbReference type="PANTHER" id="PTHR21198">
    <property type="entry name" value="GLUTAMATE RACEMASE"/>
    <property type="match status" value="1"/>
</dbReference>
<dbReference type="Gene3D" id="3.40.50.1860">
    <property type="match status" value="2"/>
</dbReference>
<evidence type="ECO:0000313" key="4">
    <source>
        <dbReference type="Proteomes" id="UP000214588"/>
    </source>
</evidence>
<dbReference type="InterPro" id="IPR001920">
    <property type="entry name" value="Asp/Glu_race"/>
</dbReference>